<feature type="region of interest" description="Disordered" evidence="12">
    <location>
        <begin position="165"/>
        <end position="201"/>
    </location>
</feature>
<feature type="domain" description="C2H2-type" evidence="13">
    <location>
        <begin position="239"/>
        <end position="266"/>
    </location>
</feature>
<evidence type="ECO:0000259" key="14">
    <source>
        <dbReference type="PROSITE" id="PS50805"/>
    </source>
</evidence>
<keyword evidence="5 11" id="KW-0863">Zinc-finger</keyword>
<dbReference type="Pfam" id="PF00096">
    <property type="entry name" value="zf-C2H2"/>
    <property type="match status" value="9"/>
</dbReference>
<dbReference type="AlphaFoldDB" id="A0A8C5Z7Q5"/>
<sequence>MEASLLPAWSQTVVTFKDVLVDFRREEWQWQLLDPAQQVMYKDAMLENYENLVSLGTRFLLEVILQLEKGEEPWLVERAVHQEVYPLGKYQENQDRHLRQVAFTPKKAFPPGRVCESGKYEGSCLLLAQLVLREYFHTRGSDERSMKHDLAFRGHQGHCIVSVESPLSTAPGSLGTKEHTQERSPTNAPKGLPTEHAPHPHQRTPVRVRLYECSECGKSCGQWSHLVVHHQIHTGLKPFECKDCGKCFGCSSHLFSHQRTHTGEKPYECHDCGKSFSQSSASSCTRESTLGRIPTGDAKMSRIVRVKNGGCGQGFTQKSDLIRHQRTHTGEKPYVCRECGRGFTRKSVLIQHQRTHTGEKPYVCKVCGRGFTQKSDLIQHQRTHTGEKPYVCRECGRGFTQKSVLIQHQRTHTGEKPYVCRVCGQGFTRKSNLIRHQRTHTGEKPYVCRVCGQGFTQKSVLIQHQRTHTGEKPFVFKKDKLCWGSQI</sequence>
<keyword evidence="8" id="KW-0238">DNA-binding</keyword>
<feature type="domain" description="C2H2-type" evidence="13">
    <location>
        <begin position="306"/>
        <end position="333"/>
    </location>
</feature>
<dbReference type="CDD" id="cd07765">
    <property type="entry name" value="KRAB_A-box"/>
    <property type="match status" value="1"/>
</dbReference>
<dbReference type="FunFam" id="3.30.160.60:FF:000953">
    <property type="entry name" value="Zinc finger protein 691"/>
    <property type="match status" value="1"/>
</dbReference>
<dbReference type="GeneTree" id="ENSGT00940000162949"/>
<dbReference type="SUPFAM" id="SSF109640">
    <property type="entry name" value="KRAB domain (Kruppel-associated box)"/>
    <property type="match status" value="1"/>
</dbReference>
<feature type="domain" description="C2H2-type" evidence="13">
    <location>
        <begin position="390"/>
        <end position="417"/>
    </location>
</feature>
<organism evidence="15 16">
    <name type="scientific">Marmota marmota marmota</name>
    <name type="common">Alpine marmot</name>
    <dbReference type="NCBI Taxonomy" id="9994"/>
    <lineage>
        <taxon>Eukaryota</taxon>
        <taxon>Metazoa</taxon>
        <taxon>Chordata</taxon>
        <taxon>Craniata</taxon>
        <taxon>Vertebrata</taxon>
        <taxon>Euteleostomi</taxon>
        <taxon>Mammalia</taxon>
        <taxon>Eutheria</taxon>
        <taxon>Euarchontoglires</taxon>
        <taxon>Glires</taxon>
        <taxon>Rodentia</taxon>
        <taxon>Sciuromorpha</taxon>
        <taxon>Sciuridae</taxon>
        <taxon>Xerinae</taxon>
        <taxon>Marmotini</taxon>
        <taxon>Marmota</taxon>
    </lineage>
</organism>
<keyword evidence="4" id="KW-0677">Repeat</keyword>
<evidence type="ECO:0000256" key="9">
    <source>
        <dbReference type="ARBA" id="ARBA00023163"/>
    </source>
</evidence>
<accession>A0A8C5Z7Q5</accession>
<keyword evidence="10" id="KW-0539">Nucleus</keyword>
<dbReference type="FunFam" id="3.30.160.60:FF:000601">
    <property type="entry name" value="Histone-lysine N-methyltransferase PRDM9"/>
    <property type="match status" value="4"/>
</dbReference>
<evidence type="ECO:0000313" key="16">
    <source>
        <dbReference type="Proteomes" id="UP000694407"/>
    </source>
</evidence>
<dbReference type="GO" id="GO:0005667">
    <property type="term" value="C:transcription regulator complex"/>
    <property type="evidence" value="ECO:0007669"/>
    <property type="project" value="TreeGrafter"/>
</dbReference>
<keyword evidence="7" id="KW-0805">Transcription regulation</keyword>
<evidence type="ECO:0000256" key="2">
    <source>
        <dbReference type="ARBA" id="ARBA00006991"/>
    </source>
</evidence>
<dbReference type="GO" id="GO:0000785">
    <property type="term" value="C:chromatin"/>
    <property type="evidence" value="ECO:0007669"/>
    <property type="project" value="TreeGrafter"/>
</dbReference>
<feature type="domain" description="C2H2-type" evidence="13">
    <location>
        <begin position="211"/>
        <end position="238"/>
    </location>
</feature>
<feature type="domain" description="C2H2-type" evidence="13">
    <location>
        <begin position="334"/>
        <end position="361"/>
    </location>
</feature>
<evidence type="ECO:0000256" key="3">
    <source>
        <dbReference type="ARBA" id="ARBA00022723"/>
    </source>
</evidence>
<dbReference type="SMART" id="SM00355">
    <property type="entry name" value="ZnF_C2H2"/>
    <property type="match status" value="8"/>
</dbReference>
<dbReference type="PROSITE" id="PS50805">
    <property type="entry name" value="KRAB"/>
    <property type="match status" value="1"/>
</dbReference>
<dbReference type="PROSITE" id="PS50157">
    <property type="entry name" value="ZINC_FINGER_C2H2_2"/>
    <property type="match status" value="8"/>
</dbReference>
<dbReference type="GO" id="GO:0000978">
    <property type="term" value="F:RNA polymerase II cis-regulatory region sequence-specific DNA binding"/>
    <property type="evidence" value="ECO:0007669"/>
    <property type="project" value="TreeGrafter"/>
</dbReference>
<evidence type="ECO:0000313" key="15">
    <source>
        <dbReference type="Ensembl" id="ENSMMMP00000008819.1"/>
    </source>
</evidence>
<dbReference type="GO" id="GO:0031519">
    <property type="term" value="C:PcG protein complex"/>
    <property type="evidence" value="ECO:0007669"/>
    <property type="project" value="TreeGrafter"/>
</dbReference>
<dbReference type="FunFam" id="3.30.160.60:FF:002402">
    <property type="entry name" value="Zinc finger protein 347"/>
    <property type="match status" value="1"/>
</dbReference>
<dbReference type="FunFam" id="3.30.160.60:FF:000224">
    <property type="entry name" value="Zinc finger protein 329"/>
    <property type="match status" value="1"/>
</dbReference>
<evidence type="ECO:0000256" key="10">
    <source>
        <dbReference type="ARBA" id="ARBA00023242"/>
    </source>
</evidence>
<dbReference type="InterPro" id="IPR013087">
    <property type="entry name" value="Znf_C2H2_type"/>
</dbReference>
<dbReference type="SMART" id="SM00349">
    <property type="entry name" value="KRAB"/>
    <property type="match status" value="1"/>
</dbReference>
<dbReference type="GO" id="GO:0008270">
    <property type="term" value="F:zinc ion binding"/>
    <property type="evidence" value="ECO:0007669"/>
    <property type="project" value="UniProtKB-KW"/>
</dbReference>
<evidence type="ECO:0000256" key="11">
    <source>
        <dbReference type="PROSITE-ProRule" id="PRU00042"/>
    </source>
</evidence>
<dbReference type="FunFam" id="3.30.160.60:FF:001270">
    <property type="entry name" value="zinc finger protein 583 isoform X1"/>
    <property type="match status" value="1"/>
</dbReference>
<comment type="similarity">
    <text evidence="2">Belongs to the krueppel C2H2-type zinc-finger protein family.</text>
</comment>
<dbReference type="Proteomes" id="UP000694407">
    <property type="component" value="Unplaced"/>
</dbReference>
<dbReference type="InterPro" id="IPR036051">
    <property type="entry name" value="KRAB_dom_sf"/>
</dbReference>
<feature type="domain" description="C2H2-type" evidence="13">
    <location>
        <begin position="362"/>
        <end position="389"/>
    </location>
</feature>
<feature type="domain" description="C2H2-type" evidence="13">
    <location>
        <begin position="446"/>
        <end position="473"/>
    </location>
</feature>
<dbReference type="PANTHER" id="PTHR14003">
    <property type="entry name" value="TRANSCRIPTIONAL REPRESSOR PROTEIN YY"/>
    <property type="match status" value="1"/>
</dbReference>
<evidence type="ECO:0000259" key="13">
    <source>
        <dbReference type="PROSITE" id="PS50157"/>
    </source>
</evidence>
<keyword evidence="9" id="KW-0804">Transcription</keyword>
<keyword evidence="16" id="KW-1185">Reference proteome</keyword>
<dbReference type="InterPro" id="IPR036236">
    <property type="entry name" value="Znf_C2H2_sf"/>
</dbReference>
<evidence type="ECO:0000256" key="7">
    <source>
        <dbReference type="ARBA" id="ARBA00023015"/>
    </source>
</evidence>
<evidence type="ECO:0000256" key="4">
    <source>
        <dbReference type="ARBA" id="ARBA00022737"/>
    </source>
</evidence>
<dbReference type="Gene3D" id="3.30.160.60">
    <property type="entry name" value="Classic Zinc Finger"/>
    <property type="match status" value="9"/>
</dbReference>
<comment type="subcellular location">
    <subcellularLocation>
        <location evidence="1">Nucleus</location>
    </subcellularLocation>
</comment>
<keyword evidence="6" id="KW-0862">Zinc</keyword>
<evidence type="ECO:0000256" key="12">
    <source>
        <dbReference type="SAM" id="MobiDB-lite"/>
    </source>
</evidence>
<evidence type="ECO:0000256" key="8">
    <source>
        <dbReference type="ARBA" id="ARBA00023125"/>
    </source>
</evidence>
<dbReference type="InterPro" id="IPR001909">
    <property type="entry name" value="KRAB"/>
</dbReference>
<evidence type="ECO:0000256" key="5">
    <source>
        <dbReference type="ARBA" id="ARBA00022771"/>
    </source>
</evidence>
<dbReference type="PROSITE" id="PS00028">
    <property type="entry name" value="ZINC_FINGER_C2H2_1"/>
    <property type="match status" value="7"/>
</dbReference>
<dbReference type="GO" id="GO:0000981">
    <property type="term" value="F:DNA-binding transcription factor activity, RNA polymerase II-specific"/>
    <property type="evidence" value="ECO:0007669"/>
    <property type="project" value="TreeGrafter"/>
</dbReference>
<keyword evidence="3" id="KW-0479">Metal-binding</keyword>
<dbReference type="SUPFAM" id="SSF57667">
    <property type="entry name" value="beta-beta-alpha zinc fingers"/>
    <property type="match status" value="5"/>
</dbReference>
<dbReference type="Gene3D" id="6.10.140.140">
    <property type="match status" value="1"/>
</dbReference>
<feature type="domain" description="C2H2-type" evidence="13">
    <location>
        <begin position="418"/>
        <end position="445"/>
    </location>
</feature>
<evidence type="ECO:0000256" key="1">
    <source>
        <dbReference type="ARBA" id="ARBA00004123"/>
    </source>
</evidence>
<dbReference type="Pfam" id="PF01352">
    <property type="entry name" value="KRAB"/>
    <property type="match status" value="1"/>
</dbReference>
<dbReference type="PANTHER" id="PTHR14003:SF23">
    <property type="entry name" value="ZINC FINGER PROTEIN 143"/>
    <property type="match status" value="1"/>
</dbReference>
<reference evidence="15" key="1">
    <citation type="submission" date="2025-08" db="UniProtKB">
        <authorList>
            <consortium name="Ensembl"/>
        </authorList>
    </citation>
    <scope>IDENTIFICATION</scope>
</reference>
<evidence type="ECO:0000256" key="6">
    <source>
        <dbReference type="ARBA" id="ARBA00022833"/>
    </source>
</evidence>
<dbReference type="FunFam" id="3.30.160.60:FF:000557">
    <property type="entry name" value="zinc finger and SCAN domain-containing protein 29"/>
    <property type="match status" value="1"/>
</dbReference>
<name>A0A8C5Z7Q5_MARMA</name>
<dbReference type="Ensembl" id="ENSMMMT00000010059.1">
    <property type="protein sequence ID" value="ENSMMMP00000008819.1"/>
    <property type="gene ID" value="ENSMMMG00000007896.1"/>
</dbReference>
<proteinExistence type="inferred from homology"/>
<reference evidence="15" key="2">
    <citation type="submission" date="2025-09" db="UniProtKB">
        <authorList>
            <consortium name="Ensembl"/>
        </authorList>
    </citation>
    <scope>IDENTIFICATION</scope>
</reference>
<protein>
    <submittedName>
        <fullName evidence="15">Uncharacterized protein</fullName>
    </submittedName>
</protein>
<feature type="domain" description="KRAB" evidence="14">
    <location>
        <begin position="14"/>
        <end position="86"/>
    </location>
</feature>